<evidence type="ECO:0000313" key="1">
    <source>
        <dbReference type="EMBL" id="KAH9628408.1"/>
    </source>
</evidence>
<dbReference type="SUPFAM" id="SSF48340">
    <property type="entry name" value="Interferon-induced guanylate-binding protein 1 (GBP1), C-terminal domain"/>
    <property type="match status" value="1"/>
</dbReference>
<dbReference type="Proteomes" id="UP000814243">
    <property type="component" value="Unassembled WGS sequence"/>
</dbReference>
<dbReference type="GO" id="GO:0005525">
    <property type="term" value="F:GTP binding"/>
    <property type="evidence" value="ECO:0007669"/>
    <property type="project" value="InterPro"/>
</dbReference>
<organism evidence="1 2">
    <name type="scientific">Spodoptera exigua</name>
    <name type="common">Beet armyworm</name>
    <name type="synonym">Noctua fulgens</name>
    <dbReference type="NCBI Taxonomy" id="7107"/>
    <lineage>
        <taxon>Eukaryota</taxon>
        <taxon>Metazoa</taxon>
        <taxon>Ecdysozoa</taxon>
        <taxon>Arthropoda</taxon>
        <taxon>Hexapoda</taxon>
        <taxon>Insecta</taxon>
        <taxon>Pterygota</taxon>
        <taxon>Neoptera</taxon>
        <taxon>Endopterygota</taxon>
        <taxon>Lepidoptera</taxon>
        <taxon>Glossata</taxon>
        <taxon>Ditrysia</taxon>
        <taxon>Noctuoidea</taxon>
        <taxon>Noctuidae</taxon>
        <taxon>Amphipyrinae</taxon>
        <taxon>Spodoptera</taxon>
    </lineage>
</organism>
<reference evidence="1" key="1">
    <citation type="journal article" date="2021" name="G3 (Bethesda)">
        <title>Genome and transcriptome analysis of the beet armyworm Spodoptera exigua reveals targets for pest control. .</title>
        <authorList>
            <person name="Simon S."/>
            <person name="Breeschoten T."/>
            <person name="Jansen H.J."/>
            <person name="Dirks R.P."/>
            <person name="Schranz M.E."/>
            <person name="Ros V.I.D."/>
        </authorList>
    </citation>
    <scope>NUCLEOTIDE SEQUENCE</scope>
    <source>
        <strain evidence="1">TB_SE_WUR_2020</strain>
    </source>
</reference>
<evidence type="ECO:0000313" key="2">
    <source>
        <dbReference type="Proteomes" id="UP000814243"/>
    </source>
</evidence>
<dbReference type="GO" id="GO:0003924">
    <property type="term" value="F:GTPase activity"/>
    <property type="evidence" value="ECO:0007669"/>
    <property type="project" value="InterPro"/>
</dbReference>
<dbReference type="EMBL" id="JACEFF010000914">
    <property type="protein sequence ID" value="KAH9628408.1"/>
    <property type="molecule type" value="Genomic_DNA"/>
</dbReference>
<accession>A0A922M1R5</accession>
<gene>
    <name evidence="1" type="ORF">HF086_015938</name>
</gene>
<proteinExistence type="predicted"/>
<dbReference type="AlphaFoldDB" id="A0A922M1R5"/>
<dbReference type="InterPro" id="IPR036543">
    <property type="entry name" value="Guanylate-bd_C_sf"/>
</dbReference>
<protein>
    <submittedName>
        <fullName evidence="1">Uncharacterized protein</fullName>
    </submittedName>
</protein>
<comment type="caution">
    <text evidence="1">The sequence shown here is derived from an EMBL/GenBank/DDBJ whole genome shotgun (WGS) entry which is preliminary data.</text>
</comment>
<sequence length="115" mass="13951">MLTKTRIPRLPNKDKAYMYNTSNCIIFENRYKELKKINVYYNEQAVDYAVLTYESKRKYLNVTLFGFFNKLITKHDDAKRQAIKEFMNRRRGTDYNNDPFYDDLLRKIEKVNNSL</sequence>
<name>A0A922M1R5_SPOEX</name>